<feature type="region of interest" description="Disordered" evidence="1">
    <location>
        <begin position="1"/>
        <end position="41"/>
    </location>
</feature>
<feature type="compositionally biased region" description="Basic and acidic residues" evidence="1">
    <location>
        <begin position="22"/>
        <end position="41"/>
    </location>
</feature>
<evidence type="ECO:0000256" key="1">
    <source>
        <dbReference type="SAM" id="MobiDB-lite"/>
    </source>
</evidence>
<evidence type="ECO:0000313" key="3">
    <source>
        <dbReference type="EMBL" id="MBE1723727.1"/>
    </source>
</evidence>
<evidence type="ECO:0000259" key="2">
    <source>
        <dbReference type="Pfam" id="PF10135"/>
    </source>
</evidence>
<evidence type="ECO:0000313" key="4">
    <source>
        <dbReference type="Proteomes" id="UP000599085"/>
    </source>
</evidence>
<accession>A0ABR9MPD7</accession>
<dbReference type="EMBL" id="JADAQV010000002">
    <property type="protein sequence ID" value="MBE1723727.1"/>
    <property type="molecule type" value="Genomic_DNA"/>
</dbReference>
<feature type="domain" description="Flagellar protein FlgJ N-terminal" evidence="2">
    <location>
        <begin position="55"/>
        <end position="101"/>
    </location>
</feature>
<feature type="compositionally biased region" description="Polar residues" evidence="1">
    <location>
        <begin position="110"/>
        <end position="128"/>
    </location>
</feature>
<dbReference type="InterPro" id="IPR019301">
    <property type="entry name" value="Flagellar_prot_FlgJ_N"/>
</dbReference>
<dbReference type="Proteomes" id="UP000599085">
    <property type="component" value="Unassembled WGS sequence"/>
</dbReference>
<gene>
    <name evidence="3" type="ORF">IGM82_04825</name>
</gene>
<reference evidence="3 4" key="1">
    <citation type="submission" date="2020-09" db="EMBL/GenBank/DDBJ databases">
        <title>Bombella mellium and Bombella favum sp. nov., two novel species isolated from honey of Apis mellifera.</title>
        <authorList>
            <person name="Hilgarth M."/>
            <person name="Redwitz J."/>
            <person name="Ehrmann M.A."/>
            <person name="Vogel R.F."/>
            <person name="Jakob F."/>
        </authorList>
    </citation>
    <scope>NUCLEOTIDE SEQUENCE [LARGE SCALE GENOMIC DNA]</scope>
    <source>
        <strain evidence="3 4">MRM1</strain>
    </source>
</reference>
<keyword evidence="4" id="KW-1185">Reference proteome</keyword>
<organism evidence="3 4">
    <name type="scientific">Bombella apis</name>
    <dbReference type="NCBI Taxonomy" id="1785988"/>
    <lineage>
        <taxon>Bacteria</taxon>
        <taxon>Pseudomonadati</taxon>
        <taxon>Pseudomonadota</taxon>
        <taxon>Alphaproteobacteria</taxon>
        <taxon>Acetobacterales</taxon>
        <taxon>Acetobacteraceae</taxon>
        <taxon>Bombella</taxon>
    </lineage>
</organism>
<feature type="compositionally biased region" description="Low complexity" evidence="1">
    <location>
        <begin position="1"/>
        <end position="19"/>
    </location>
</feature>
<protein>
    <submittedName>
        <fullName evidence="3">Rod-binding protein</fullName>
    </submittedName>
</protein>
<dbReference type="Pfam" id="PF10135">
    <property type="entry name" value="Rod-binding"/>
    <property type="match status" value="1"/>
</dbReference>
<dbReference type="RefSeq" id="WP_081562786.1">
    <property type="nucleotide sequence ID" value="NZ_CANUIG010000002.1"/>
</dbReference>
<sequence length="128" mass="13640">MSISSVSHAASAHVAAPSAGKQADRSHPMSPQDENRVRKTARDFEAMALGEMLQPMFDTVDNSAAPFGGGNAEKQFRSMQVLELGKEVARSGGIGIAHQVYGRMKAMQEQAAQASSIHPSNRTGGYRP</sequence>
<proteinExistence type="predicted"/>
<name>A0ABR9MPD7_9PROT</name>
<feature type="region of interest" description="Disordered" evidence="1">
    <location>
        <begin position="108"/>
        <end position="128"/>
    </location>
</feature>
<comment type="caution">
    <text evidence="3">The sequence shown here is derived from an EMBL/GenBank/DDBJ whole genome shotgun (WGS) entry which is preliminary data.</text>
</comment>